<evidence type="ECO:0000256" key="6">
    <source>
        <dbReference type="SAM" id="Phobius"/>
    </source>
</evidence>
<feature type="region of interest" description="Disordered" evidence="5">
    <location>
        <begin position="28"/>
        <end position="56"/>
    </location>
</feature>
<organism evidence="8">
    <name type="scientific">Cladocopium goreaui</name>
    <dbReference type="NCBI Taxonomy" id="2562237"/>
    <lineage>
        <taxon>Eukaryota</taxon>
        <taxon>Sar</taxon>
        <taxon>Alveolata</taxon>
        <taxon>Dinophyceae</taxon>
        <taxon>Suessiales</taxon>
        <taxon>Symbiodiniaceae</taxon>
        <taxon>Cladocopium</taxon>
    </lineage>
</organism>
<feature type="transmembrane region" description="Helical" evidence="6">
    <location>
        <begin position="179"/>
        <end position="202"/>
    </location>
</feature>
<dbReference type="GO" id="GO:0042391">
    <property type="term" value="P:regulation of membrane potential"/>
    <property type="evidence" value="ECO:0007669"/>
    <property type="project" value="TreeGrafter"/>
</dbReference>
<evidence type="ECO:0000256" key="1">
    <source>
        <dbReference type="ARBA" id="ARBA00004141"/>
    </source>
</evidence>
<dbReference type="SUPFAM" id="SSF81324">
    <property type="entry name" value="Voltage-gated potassium channels"/>
    <property type="match status" value="1"/>
</dbReference>
<name>A0A9P1CIK4_9DINO</name>
<feature type="region of interest" description="Disordered" evidence="5">
    <location>
        <begin position="78"/>
        <end position="105"/>
    </location>
</feature>
<evidence type="ECO:0000256" key="5">
    <source>
        <dbReference type="SAM" id="MobiDB-lite"/>
    </source>
</evidence>
<feature type="transmembrane region" description="Helical" evidence="6">
    <location>
        <begin position="404"/>
        <end position="428"/>
    </location>
</feature>
<comment type="caution">
    <text evidence="8">The sequence shown here is derived from an EMBL/GenBank/DDBJ whole genome shotgun (WGS) entry which is preliminary data.</text>
</comment>
<dbReference type="InterPro" id="IPR018490">
    <property type="entry name" value="cNMP-bd_dom_sf"/>
</dbReference>
<dbReference type="InterPro" id="IPR050818">
    <property type="entry name" value="KCNH_animal-type"/>
</dbReference>
<dbReference type="InterPro" id="IPR003938">
    <property type="entry name" value="K_chnl_volt-dep_EAG/ELK/ERG"/>
</dbReference>
<comment type="subcellular location">
    <subcellularLocation>
        <location evidence="1">Membrane</location>
        <topology evidence="1">Multi-pass membrane protein</topology>
    </subcellularLocation>
</comment>
<dbReference type="GO" id="GO:0005886">
    <property type="term" value="C:plasma membrane"/>
    <property type="evidence" value="ECO:0007669"/>
    <property type="project" value="TreeGrafter"/>
</dbReference>
<keyword evidence="4 6" id="KW-0472">Membrane</keyword>
<evidence type="ECO:0000256" key="3">
    <source>
        <dbReference type="ARBA" id="ARBA00022989"/>
    </source>
</evidence>
<evidence type="ECO:0000256" key="2">
    <source>
        <dbReference type="ARBA" id="ARBA00022692"/>
    </source>
</evidence>
<feature type="domain" description="Ion transport" evidence="7">
    <location>
        <begin position="184"/>
        <end position="430"/>
    </location>
</feature>
<evidence type="ECO:0000313" key="10">
    <source>
        <dbReference type="EMBL" id="CAL4780026.1"/>
    </source>
</evidence>
<keyword evidence="10" id="KW-0813">Transport</keyword>
<proteinExistence type="predicted"/>
<feature type="transmembrane region" description="Helical" evidence="6">
    <location>
        <begin position="322"/>
        <end position="343"/>
    </location>
</feature>
<dbReference type="Proteomes" id="UP001152797">
    <property type="component" value="Unassembled WGS sequence"/>
</dbReference>
<reference evidence="9" key="2">
    <citation type="submission" date="2024-04" db="EMBL/GenBank/DDBJ databases">
        <authorList>
            <person name="Chen Y."/>
            <person name="Shah S."/>
            <person name="Dougan E. K."/>
            <person name="Thang M."/>
            <person name="Chan C."/>
        </authorList>
    </citation>
    <scope>NUCLEOTIDE SEQUENCE [LARGE SCALE GENOMIC DNA]</scope>
</reference>
<dbReference type="PANTHER" id="PTHR10217:SF435">
    <property type="entry name" value="POTASSIUM VOLTAGE-GATED CHANNEL PROTEIN EAG"/>
    <property type="match status" value="1"/>
</dbReference>
<dbReference type="PRINTS" id="PR01463">
    <property type="entry name" value="EAGCHANLFMLY"/>
</dbReference>
<feature type="transmembrane region" description="Helical" evidence="6">
    <location>
        <begin position="250"/>
        <end position="275"/>
    </location>
</feature>
<dbReference type="Pfam" id="PF00520">
    <property type="entry name" value="Ion_trans"/>
    <property type="match status" value="1"/>
</dbReference>
<evidence type="ECO:0000313" key="9">
    <source>
        <dbReference type="EMBL" id="CAL1146089.1"/>
    </source>
</evidence>
<dbReference type="OrthoDB" id="432483at2759"/>
<gene>
    <name evidence="8" type="ORF">C1SCF055_LOCUS19517</name>
</gene>
<reference evidence="8" key="1">
    <citation type="submission" date="2022-10" db="EMBL/GenBank/DDBJ databases">
        <authorList>
            <person name="Chen Y."/>
            <person name="Dougan E. K."/>
            <person name="Chan C."/>
            <person name="Rhodes N."/>
            <person name="Thang M."/>
        </authorList>
    </citation>
    <scope>NUCLEOTIDE SEQUENCE</scope>
</reference>
<keyword evidence="11" id="KW-1185">Reference proteome</keyword>
<accession>A0A9P1CIK4</accession>
<dbReference type="AlphaFoldDB" id="A0A9P1CIK4"/>
<keyword evidence="2 6" id="KW-0812">Transmembrane</keyword>
<feature type="transmembrane region" description="Helical" evidence="6">
    <location>
        <begin position="209"/>
        <end position="230"/>
    </location>
</feature>
<evidence type="ECO:0000259" key="7">
    <source>
        <dbReference type="Pfam" id="PF00520"/>
    </source>
</evidence>
<dbReference type="InterPro" id="IPR005821">
    <property type="entry name" value="Ion_trans_dom"/>
</dbReference>
<keyword evidence="3 6" id="KW-1133">Transmembrane helix</keyword>
<dbReference type="PANTHER" id="PTHR10217">
    <property type="entry name" value="VOLTAGE AND LIGAND GATED POTASSIUM CHANNEL"/>
    <property type="match status" value="1"/>
</dbReference>
<keyword evidence="10" id="KW-0407">Ion channel</keyword>
<keyword evidence="10" id="KW-0406">Ion transport</keyword>
<sequence length="675" mass="76877">MEYRWRSLLVELTQELERQSLELQQLKVGSRNSSKDLSQELGPPPPLLPAPRAPEAVVDKDQQLKQLVDASWSLSLQPHGGAVSKTSSTTHSAGHSKAVSGSKDTTQSESVLNSWLGARRVTAPEISILRLAARTKDTQDMTFSEQPGFTVMRAQKTRKFVHQKPWYVINPDTSLWANVWQGVVAAALMFVAFVTPVQVGLFDLQLDTLMVFSFCVDFVFLTDMVLQFFTTYSRDTSDGIVWEVDLRRIALHYLQTWFLLDFITVIPFDVFTLAADGGAMDEFKSIKVLRALRLLKLIRLVKTSRIIHNLEIPLSIPYQKVALARFLIVLGLFCHWVACFWAMTLNLGSDYEKHWFDVVEDPHDKRPHRIYVAAFYYACYTITSVGYGDITPKNVVERSVSSGILLASGLAWAYILGEVGAIVGDMTAESQEFRRRMHHLNVMMQEQGLHHDLRRRLRSFFLQNRHHWVHQTRNRLLESMSPQLQNDVCMQTELHWLRKVTVFDVFMKWVEAKERLGIYTGSFYGCVADVTRQLRSTAFAQQETFANVQVLYILSKGLVMLNKKVGAYGEVWGEDFVLSDPSLVRPIAGTALTYIEVHYLTRESLMEVIARNRHGCPQLEKIVRRYCVRLAVYRGIIAEAKRRARLILSEKVRPGLQEAIGQCGYRISGGPISGQ</sequence>
<evidence type="ECO:0000313" key="8">
    <source>
        <dbReference type="EMBL" id="CAI3992714.1"/>
    </source>
</evidence>
<dbReference type="EMBL" id="CAMXCT020001746">
    <property type="protein sequence ID" value="CAL1146089.1"/>
    <property type="molecule type" value="Genomic_DNA"/>
</dbReference>
<dbReference type="Gene3D" id="1.10.287.70">
    <property type="match status" value="1"/>
</dbReference>
<feature type="compositionally biased region" description="Pro residues" evidence="5">
    <location>
        <begin position="42"/>
        <end position="52"/>
    </location>
</feature>
<feature type="compositionally biased region" description="Polar residues" evidence="5">
    <location>
        <begin position="84"/>
        <end position="93"/>
    </location>
</feature>
<dbReference type="EMBL" id="CAMXCT030001746">
    <property type="protein sequence ID" value="CAL4780026.1"/>
    <property type="molecule type" value="Genomic_DNA"/>
</dbReference>
<dbReference type="SUPFAM" id="SSF51206">
    <property type="entry name" value="cAMP-binding domain-like"/>
    <property type="match status" value="1"/>
</dbReference>
<evidence type="ECO:0000313" key="11">
    <source>
        <dbReference type="Proteomes" id="UP001152797"/>
    </source>
</evidence>
<evidence type="ECO:0000256" key="4">
    <source>
        <dbReference type="ARBA" id="ARBA00023136"/>
    </source>
</evidence>
<dbReference type="EMBL" id="CAMXCT010001746">
    <property type="protein sequence ID" value="CAI3992714.1"/>
    <property type="molecule type" value="Genomic_DNA"/>
</dbReference>
<dbReference type="GO" id="GO:0005249">
    <property type="term" value="F:voltage-gated potassium channel activity"/>
    <property type="evidence" value="ECO:0007669"/>
    <property type="project" value="InterPro"/>
</dbReference>
<dbReference type="Gene3D" id="1.10.287.630">
    <property type="entry name" value="Helix hairpin bin"/>
    <property type="match status" value="1"/>
</dbReference>
<protein>
    <recommendedName>
        <fullName evidence="7">Ion transport domain-containing protein</fullName>
    </recommendedName>
</protein>